<dbReference type="EMBL" id="PUIV01000014">
    <property type="protein sequence ID" value="PWB93902.1"/>
    <property type="molecule type" value="Genomic_DNA"/>
</dbReference>
<dbReference type="InterPro" id="IPR027385">
    <property type="entry name" value="Beta-barrel_OMP"/>
</dbReference>
<dbReference type="AlphaFoldDB" id="A0A2U1SQL5"/>
<reference evidence="8 9" key="1">
    <citation type="journal article" date="2018" name="Appl. Microbiol. Biotechnol.">
        <title>Co-cultivation of the strictly anaerobic methanogen Methanosarcina barkeri with aerobic methanotrophs in an oxygen-limited membrane bioreactor.</title>
        <authorList>
            <person name="In 't Zandt M.H."/>
            <person name="van den Bosch T.J.M."/>
            <person name="Rijkers R."/>
            <person name="van Kessel M.A.H.J."/>
            <person name="Jetten M.S.M."/>
            <person name="Welte C.U."/>
        </authorList>
    </citation>
    <scope>NUCLEOTIDE SEQUENCE [LARGE SCALE GENOMIC DNA]</scope>
    <source>
        <strain evidence="8 9">DSM 17706</strain>
    </source>
</reference>
<dbReference type="Proteomes" id="UP000245137">
    <property type="component" value="Unassembled WGS sequence"/>
</dbReference>
<comment type="subcellular location">
    <subcellularLocation>
        <location evidence="1">Cell outer membrane</location>
    </subcellularLocation>
</comment>
<proteinExistence type="inferred from homology"/>
<dbReference type="SUPFAM" id="SSF56925">
    <property type="entry name" value="OMPA-like"/>
    <property type="match status" value="1"/>
</dbReference>
<dbReference type="GO" id="GO:0009279">
    <property type="term" value="C:cell outer membrane"/>
    <property type="evidence" value="ECO:0007669"/>
    <property type="project" value="UniProtKB-SubCell"/>
</dbReference>
<dbReference type="InterPro" id="IPR051692">
    <property type="entry name" value="OMP-like"/>
</dbReference>
<dbReference type="PANTHER" id="PTHR34001:SF3">
    <property type="entry name" value="BLL7405 PROTEIN"/>
    <property type="match status" value="1"/>
</dbReference>
<evidence type="ECO:0000256" key="1">
    <source>
        <dbReference type="ARBA" id="ARBA00004442"/>
    </source>
</evidence>
<keyword evidence="4" id="KW-0998">Cell outer membrane</keyword>
<comment type="similarity">
    <text evidence="5">Belongs to the Omp25/RopB family.</text>
</comment>
<name>A0A2U1SQL5_METSR</name>
<evidence type="ECO:0000256" key="3">
    <source>
        <dbReference type="ARBA" id="ARBA00023136"/>
    </source>
</evidence>
<accession>A0A2U1SQL5</accession>
<protein>
    <submittedName>
        <fullName evidence="8">Porin family protein</fullName>
    </submittedName>
</protein>
<evidence type="ECO:0000256" key="4">
    <source>
        <dbReference type="ARBA" id="ARBA00023237"/>
    </source>
</evidence>
<evidence type="ECO:0000256" key="2">
    <source>
        <dbReference type="ARBA" id="ARBA00022729"/>
    </source>
</evidence>
<dbReference type="Gene3D" id="2.40.160.20">
    <property type="match status" value="1"/>
</dbReference>
<evidence type="ECO:0000256" key="6">
    <source>
        <dbReference type="SAM" id="SignalP"/>
    </source>
</evidence>
<comment type="caution">
    <text evidence="8">The sequence shown here is derived from an EMBL/GenBank/DDBJ whole genome shotgun (WGS) entry which is preliminary data.</text>
</comment>
<dbReference type="PANTHER" id="PTHR34001">
    <property type="entry name" value="BLL7405 PROTEIN"/>
    <property type="match status" value="1"/>
</dbReference>
<evidence type="ECO:0000259" key="7">
    <source>
        <dbReference type="Pfam" id="PF13505"/>
    </source>
</evidence>
<feature type="signal peptide" evidence="6">
    <location>
        <begin position="1"/>
        <end position="25"/>
    </location>
</feature>
<feature type="domain" description="Outer membrane protein beta-barrel" evidence="7">
    <location>
        <begin position="14"/>
        <end position="235"/>
    </location>
</feature>
<dbReference type="InterPro" id="IPR011250">
    <property type="entry name" value="OMP/PagP_B-barrel"/>
</dbReference>
<keyword evidence="9" id="KW-1185">Reference proteome</keyword>
<keyword evidence="3" id="KW-0472">Membrane</keyword>
<gene>
    <name evidence="8" type="ORF">C5689_10730</name>
</gene>
<dbReference type="Pfam" id="PF13505">
    <property type="entry name" value="OMP_b-brl"/>
    <property type="match status" value="1"/>
</dbReference>
<sequence>MGKTRALFIAAAFASAMTMSFSAFAADLLLPPPPPIEPPPPADFGGWYLRGDVGVGVNQISELRSTFSPTVLVPAPQFDQYSIGDSAFAGGGVGYQINNWFRVDVTGEYRTASNYRATQSYANIFGLACGARCYDIYSAQHSAAVFLANGYVDLGTWYGITPFVGGGVGVAVNWLNNLYDLSAQPAGGFGIAQDATKTNFAWAVMAGLAYNITPNFKVELGYRYLDMGKFQTNVIGCLAAGCAGERQTFQLASHDIRLGFRYALMAPAPMLMAPPGPLVRKY</sequence>
<evidence type="ECO:0000313" key="9">
    <source>
        <dbReference type="Proteomes" id="UP000245137"/>
    </source>
</evidence>
<dbReference type="OrthoDB" id="5643626at2"/>
<dbReference type="RefSeq" id="WP_108917270.1">
    <property type="nucleotide sequence ID" value="NZ_BGJY01000020.1"/>
</dbReference>
<evidence type="ECO:0000256" key="5">
    <source>
        <dbReference type="ARBA" id="ARBA00038306"/>
    </source>
</evidence>
<keyword evidence="2 6" id="KW-0732">Signal</keyword>
<feature type="chain" id="PRO_5015626675" evidence="6">
    <location>
        <begin position="26"/>
        <end position="282"/>
    </location>
</feature>
<organism evidence="8 9">
    <name type="scientific">Methylosinus sporium</name>
    <dbReference type="NCBI Taxonomy" id="428"/>
    <lineage>
        <taxon>Bacteria</taxon>
        <taxon>Pseudomonadati</taxon>
        <taxon>Pseudomonadota</taxon>
        <taxon>Alphaproteobacteria</taxon>
        <taxon>Hyphomicrobiales</taxon>
        <taxon>Methylocystaceae</taxon>
        <taxon>Methylosinus</taxon>
    </lineage>
</organism>
<evidence type="ECO:0000313" key="8">
    <source>
        <dbReference type="EMBL" id="PWB93902.1"/>
    </source>
</evidence>